<dbReference type="PANTHER" id="PTHR34387">
    <property type="entry name" value="SLR1258 PROTEIN"/>
    <property type="match status" value="1"/>
</dbReference>
<dbReference type="GO" id="GO:0006974">
    <property type="term" value="P:DNA damage response"/>
    <property type="evidence" value="ECO:0007669"/>
    <property type="project" value="TreeGrafter"/>
</dbReference>
<dbReference type="Proteomes" id="UP000630660">
    <property type="component" value="Unassembled WGS sequence"/>
</dbReference>
<comment type="caution">
    <text evidence="1">The sequence shown here is derived from an EMBL/GenBank/DDBJ whole genome shotgun (WGS) entry which is preliminary data.</text>
</comment>
<evidence type="ECO:0000313" key="2">
    <source>
        <dbReference type="Proteomes" id="UP000630660"/>
    </source>
</evidence>
<evidence type="ECO:0000313" key="1">
    <source>
        <dbReference type="EMBL" id="MBD3364187.1"/>
    </source>
</evidence>
<dbReference type="AlphaFoldDB" id="A0A9D5K8E2"/>
<gene>
    <name evidence="1" type="ORF">GF359_03125</name>
</gene>
<sequence length="162" mass="18493">LKANEIASDDMQTTRYEVTEEYRYDEYGNPIKQEGYQVKHVLKVKVRNFAIVIPLTDQVLQAGATDIRDIRFTLEEPKNYMPELREKTLNAAEKKAAQMAEVAGFKLGKPVIISEFQPRDMPHIGYGGARFESIPATAYGSLNLEPGEIELKYNIYITYELL</sequence>
<accession>A0A9D5K8E2</accession>
<feature type="non-terminal residue" evidence="1">
    <location>
        <position position="1"/>
    </location>
</feature>
<dbReference type="EMBL" id="WJKJ01000100">
    <property type="protein sequence ID" value="MBD3364187.1"/>
    <property type="molecule type" value="Genomic_DNA"/>
</dbReference>
<organism evidence="1 2">
    <name type="scientific">candidate division WOR-3 bacterium</name>
    <dbReference type="NCBI Taxonomy" id="2052148"/>
    <lineage>
        <taxon>Bacteria</taxon>
        <taxon>Bacteria division WOR-3</taxon>
    </lineage>
</organism>
<reference evidence="1" key="1">
    <citation type="submission" date="2019-11" db="EMBL/GenBank/DDBJ databases">
        <title>Microbial mats filling the niche in hypersaline microbial mats.</title>
        <authorList>
            <person name="Wong H.L."/>
            <person name="Macleod F.I."/>
            <person name="White R.A. III"/>
            <person name="Burns B.P."/>
        </authorList>
    </citation>
    <scope>NUCLEOTIDE SEQUENCE</scope>
    <source>
        <strain evidence="1">Bin_327</strain>
    </source>
</reference>
<dbReference type="InterPro" id="IPR007497">
    <property type="entry name" value="SIMPL/DUF541"/>
</dbReference>
<dbReference type="InterPro" id="IPR052022">
    <property type="entry name" value="26kDa_periplasmic_antigen"/>
</dbReference>
<name>A0A9D5K8E2_UNCW3</name>
<dbReference type="Gene3D" id="3.30.110.170">
    <property type="entry name" value="Protein of unknown function (DUF541), domain 1"/>
    <property type="match status" value="1"/>
</dbReference>
<proteinExistence type="predicted"/>
<dbReference type="Pfam" id="PF04402">
    <property type="entry name" value="SIMPL"/>
    <property type="match status" value="1"/>
</dbReference>
<dbReference type="PANTHER" id="PTHR34387:SF1">
    <property type="entry name" value="PERIPLASMIC IMMUNOGENIC PROTEIN"/>
    <property type="match status" value="1"/>
</dbReference>
<protein>
    <submittedName>
        <fullName evidence="1">DUF541 domain-containing protein</fullName>
    </submittedName>
</protein>